<feature type="domain" description="AB hydrolase-1" evidence="1">
    <location>
        <begin position="28"/>
        <end position="259"/>
    </location>
</feature>
<sequence>MQRAPIGDILDVNGVPVHVRQDGAGPPILLLHGYCGSVHWFDRLTLGLAAAHRVIRVDLLGHGCTGGSSGLDPVSQARMVAGVLEALGVEDVLVAGHSFGADVALALAEISPRVKALVLIGQAPDYSYASFPPGSTVLLPMASALVRLLARQRWIRFASRFRRVSWFGDPLQDLADHAVTAPSMARVVLVDRARRLAFRPLDAQVAELGLPCLVILGRRDRFYDCDKTFARYSAVGARVEVVEGVGHSPFLERPGEVARLLREFGVVSGKSVVGRVGREW</sequence>
<proteinExistence type="predicted"/>
<protein>
    <submittedName>
        <fullName evidence="2">Alpha/beta hydrolase</fullName>
    </submittedName>
</protein>
<dbReference type="GO" id="GO:0016787">
    <property type="term" value="F:hydrolase activity"/>
    <property type="evidence" value="ECO:0007669"/>
    <property type="project" value="UniProtKB-KW"/>
</dbReference>
<dbReference type="Gene3D" id="3.40.50.1820">
    <property type="entry name" value="alpha/beta hydrolase"/>
    <property type="match status" value="1"/>
</dbReference>
<dbReference type="Proteomes" id="UP000635387">
    <property type="component" value="Unassembled WGS sequence"/>
</dbReference>
<dbReference type="InterPro" id="IPR029058">
    <property type="entry name" value="AB_hydrolase_fold"/>
</dbReference>
<keyword evidence="3" id="KW-1185">Reference proteome</keyword>
<dbReference type="RefSeq" id="WP_191255005.1">
    <property type="nucleotide sequence ID" value="NZ_BNAY01000003.1"/>
</dbReference>
<evidence type="ECO:0000259" key="1">
    <source>
        <dbReference type="Pfam" id="PF12697"/>
    </source>
</evidence>
<accession>A0ABQ3LFV2</accession>
<keyword evidence="2" id="KW-0378">Hydrolase</keyword>
<evidence type="ECO:0000313" key="3">
    <source>
        <dbReference type="Proteomes" id="UP000635387"/>
    </source>
</evidence>
<evidence type="ECO:0000313" key="2">
    <source>
        <dbReference type="EMBL" id="GHH14933.1"/>
    </source>
</evidence>
<gene>
    <name evidence="2" type="ORF">GCM10017790_28780</name>
</gene>
<dbReference type="EMBL" id="BNAY01000003">
    <property type="protein sequence ID" value="GHH14933.1"/>
    <property type="molecule type" value="Genomic_DNA"/>
</dbReference>
<comment type="caution">
    <text evidence="2">The sequence shown here is derived from an EMBL/GenBank/DDBJ whole genome shotgun (WGS) entry which is preliminary data.</text>
</comment>
<dbReference type="PANTHER" id="PTHR43798">
    <property type="entry name" value="MONOACYLGLYCEROL LIPASE"/>
    <property type="match status" value="1"/>
</dbReference>
<dbReference type="InterPro" id="IPR000073">
    <property type="entry name" value="AB_hydrolase_1"/>
</dbReference>
<dbReference type="SUPFAM" id="SSF53474">
    <property type="entry name" value="alpha/beta-Hydrolases"/>
    <property type="match status" value="1"/>
</dbReference>
<dbReference type="InterPro" id="IPR050266">
    <property type="entry name" value="AB_hydrolase_sf"/>
</dbReference>
<organism evidence="2 3">
    <name type="scientific">Amycolatopsis oliviviridis</name>
    <dbReference type="NCBI Taxonomy" id="1471590"/>
    <lineage>
        <taxon>Bacteria</taxon>
        <taxon>Bacillati</taxon>
        <taxon>Actinomycetota</taxon>
        <taxon>Actinomycetes</taxon>
        <taxon>Pseudonocardiales</taxon>
        <taxon>Pseudonocardiaceae</taxon>
        <taxon>Amycolatopsis</taxon>
    </lineage>
</organism>
<dbReference type="PANTHER" id="PTHR43798:SF33">
    <property type="entry name" value="HYDROLASE, PUTATIVE (AFU_ORTHOLOGUE AFUA_2G14860)-RELATED"/>
    <property type="match status" value="1"/>
</dbReference>
<name>A0ABQ3LFV2_9PSEU</name>
<dbReference type="Pfam" id="PF12697">
    <property type="entry name" value="Abhydrolase_6"/>
    <property type="match status" value="1"/>
</dbReference>
<dbReference type="PRINTS" id="PR00111">
    <property type="entry name" value="ABHYDROLASE"/>
</dbReference>
<reference evidence="3" key="1">
    <citation type="journal article" date="2019" name="Int. J. Syst. Evol. Microbiol.">
        <title>The Global Catalogue of Microorganisms (GCM) 10K type strain sequencing project: providing services to taxonomists for standard genome sequencing and annotation.</title>
        <authorList>
            <consortium name="The Broad Institute Genomics Platform"/>
            <consortium name="The Broad Institute Genome Sequencing Center for Infectious Disease"/>
            <person name="Wu L."/>
            <person name="Ma J."/>
        </authorList>
    </citation>
    <scope>NUCLEOTIDE SEQUENCE [LARGE SCALE GENOMIC DNA]</scope>
    <source>
        <strain evidence="3">CGMCC 4.7683</strain>
    </source>
</reference>